<evidence type="ECO:0000256" key="2">
    <source>
        <dbReference type="ARBA" id="ARBA00022692"/>
    </source>
</evidence>
<reference evidence="6 7" key="1">
    <citation type="submission" date="2019-07" db="EMBL/GenBank/DDBJ databases">
        <authorList>
            <person name="Cremers G."/>
        </authorList>
    </citation>
    <scope>NUCLEOTIDE SEQUENCE [LARGE SCALE GENOMIC DNA]</scope>
</reference>
<name>A0A564ZKT9_9BACT</name>
<dbReference type="Gene3D" id="1.10.357.140">
    <property type="entry name" value="UbiA prenyltransferase"/>
    <property type="match status" value="1"/>
</dbReference>
<feature type="transmembrane region" description="Helical" evidence="5">
    <location>
        <begin position="41"/>
        <end position="68"/>
    </location>
</feature>
<dbReference type="InterPro" id="IPR044878">
    <property type="entry name" value="UbiA_sf"/>
</dbReference>
<accession>A0A564ZKT9</accession>
<organism evidence="6 7">
    <name type="scientific">Candidatus Methylomirabilis lanthanidiphila</name>
    <dbReference type="NCBI Taxonomy" id="2211376"/>
    <lineage>
        <taxon>Bacteria</taxon>
        <taxon>Candidatus Methylomirabilota</taxon>
        <taxon>Candidatus Methylomirabilia</taxon>
        <taxon>Candidatus Methylomirabilales</taxon>
        <taxon>Candidatus Methylomirabilaceae</taxon>
        <taxon>Candidatus Methylomirabilis</taxon>
    </lineage>
</organism>
<keyword evidence="2 5" id="KW-0812">Transmembrane</keyword>
<gene>
    <name evidence="6" type="ORF">MELA_02318</name>
</gene>
<protein>
    <submittedName>
        <fullName evidence="6">Prenyltransferase</fullName>
    </submittedName>
</protein>
<feature type="transmembrane region" description="Helical" evidence="5">
    <location>
        <begin position="173"/>
        <end position="195"/>
    </location>
</feature>
<evidence type="ECO:0000256" key="1">
    <source>
        <dbReference type="ARBA" id="ARBA00004141"/>
    </source>
</evidence>
<sequence>MRRGGYPSGFLQDKKDLTPSRAISSGRVGAGRARQVACVSFALGLAASATLGLSAMLVLAAGGMMGILYSMRLKRSALSWVPYAIAYPTVPLWVWVSLGKFTPGMLVIYPIAIPFTLAVHLANQLRDYDEDASQGMRGLVQYLGKQAAGRLCVGLLLLSPLSLLTTVQGYRDGTVVLLLSILVHWLLIACCLHRYPAQYDMRTWNAIFKRLQLSGPLMLIGWALSVLR</sequence>
<comment type="subcellular location">
    <subcellularLocation>
        <location evidence="1">Membrane</location>
        <topology evidence="1">Multi-pass membrane protein</topology>
    </subcellularLocation>
</comment>
<evidence type="ECO:0000313" key="6">
    <source>
        <dbReference type="EMBL" id="VUZ85931.1"/>
    </source>
</evidence>
<proteinExistence type="predicted"/>
<feature type="transmembrane region" description="Helical" evidence="5">
    <location>
        <begin position="104"/>
        <end position="126"/>
    </location>
</feature>
<keyword evidence="3 5" id="KW-1133">Transmembrane helix</keyword>
<dbReference type="AlphaFoldDB" id="A0A564ZKT9"/>
<keyword evidence="6" id="KW-0808">Transferase</keyword>
<dbReference type="EMBL" id="CABIKM010000037">
    <property type="protein sequence ID" value="VUZ85931.1"/>
    <property type="molecule type" value="Genomic_DNA"/>
</dbReference>
<dbReference type="GO" id="GO:0016020">
    <property type="term" value="C:membrane"/>
    <property type="evidence" value="ECO:0007669"/>
    <property type="project" value="UniProtKB-SubCell"/>
</dbReference>
<dbReference type="Pfam" id="PF01040">
    <property type="entry name" value="UbiA"/>
    <property type="match status" value="1"/>
</dbReference>
<feature type="transmembrane region" description="Helical" evidence="5">
    <location>
        <begin position="80"/>
        <end position="98"/>
    </location>
</feature>
<dbReference type="Proteomes" id="UP000334340">
    <property type="component" value="Unassembled WGS sequence"/>
</dbReference>
<evidence type="ECO:0000256" key="5">
    <source>
        <dbReference type="SAM" id="Phobius"/>
    </source>
</evidence>
<evidence type="ECO:0000313" key="7">
    <source>
        <dbReference type="Proteomes" id="UP000334340"/>
    </source>
</evidence>
<evidence type="ECO:0000256" key="3">
    <source>
        <dbReference type="ARBA" id="ARBA00022989"/>
    </source>
</evidence>
<keyword evidence="7" id="KW-1185">Reference proteome</keyword>
<dbReference type="InterPro" id="IPR000537">
    <property type="entry name" value="UbiA_prenyltransferase"/>
</dbReference>
<dbReference type="GO" id="GO:0016765">
    <property type="term" value="F:transferase activity, transferring alkyl or aryl (other than methyl) groups"/>
    <property type="evidence" value="ECO:0007669"/>
    <property type="project" value="InterPro"/>
</dbReference>
<dbReference type="Gene3D" id="1.20.120.1780">
    <property type="entry name" value="UbiA prenyltransferase"/>
    <property type="match status" value="1"/>
</dbReference>
<keyword evidence="4 5" id="KW-0472">Membrane</keyword>
<evidence type="ECO:0000256" key="4">
    <source>
        <dbReference type="ARBA" id="ARBA00023136"/>
    </source>
</evidence>